<reference evidence="9 10" key="1">
    <citation type="journal article" date="2024" name="Nat. Commun.">
        <title>Phylogenomics reveals the evolutionary origins of lichenization in chlorophyte algae.</title>
        <authorList>
            <person name="Puginier C."/>
            <person name="Libourel C."/>
            <person name="Otte J."/>
            <person name="Skaloud P."/>
            <person name="Haon M."/>
            <person name="Grisel S."/>
            <person name="Petersen M."/>
            <person name="Berrin J.G."/>
            <person name="Delaux P.M."/>
            <person name="Dal Grande F."/>
            <person name="Keller J."/>
        </authorList>
    </citation>
    <scope>NUCLEOTIDE SEQUENCE [LARGE SCALE GENOMIC DNA]</scope>
    <source>
        <strain evidence="9 10">SAG 2145</strain>
    </source>
</reference>
<name>A0AAW1S5K7_9CHLO</name>
<comment type="similarity">
    <text evidence="2">Belongs to the acetyltransferase family. ArgA subfamily.</text>
</comment>
<evidence type="ECO:0000256" key="5">
    <source>
        <dbReference type="ARBA" id="ARBA00023315"/>
    </source>
</evidence>
<dbReference type="Pfam" id="PF00583">
    <property type="entry name" value="Acetyltransf_1"/>
    <property type="match status" value="1"/>
</dbReference>
<dbReference type="NCBIfam" id="NF003641">
    <property type="entry name" value="PRK05279.1"/>
    <property type="match status" value="1"/>
</dbReference>
<dbReference type="PANTHER" id="PTHR30602">
    <property type="entry name" value="AMINO-ACID ACETYLTRANSFERASE"/>
    <property type="match status" value="1"/>
</dbReference>
<dbReference type="GO" id="GO:0004042">
    <property type="term" value="F:L-glutamate N-acetyltransferase activity"/>
    <property type="evidence" value="ECO:0007669"/>
    <property type="project" value="InterPro"/>
</dbReference>
<keyword evidence="10" id="KW-1185">Reference proteome</keyword>
<dbReference type="AlphaFoldDB" id="A0AAW1S5K7"/>
<dbReference type="InterPro" id="IPR010167">
    <property type="entry name" value="NH2A_AcTrfase"/>
</dbReference>
<dbReference type="InterPro" id="IPR036393">
    <property type="entry name" value="AceGlu_kinase-like_sf"/>
</dbReference>
<dbReference type="GO" id="GO:0005737">
    <property type="term" value="C:cytoplasm"/>
    <property type="evidence" value="ECO:0007669"/>
    <property type="project" value="InterPro"/>
</dbReference>
<evidence type="ECO:0000256" key="3">
    <source>
        <dbReference type="ARBA" id="ARBA00012697"/>
    </source>
</evidence>
<dbReference type="CDD" id="cd04301">
    <property type="entry name" value="NAT_SF"/>
    <property type="match status" value="1"/>
</dbReference>
<accession>A0AAW1S5K7</accession>
<protein>
    <recommendedName>
        <fullName evidence="3">amino-acid N-acetyltransferase</fullName>
        <ecNumber evidence="3">2.3.1.1</ecNumber>
    </recommendedName>
</protein>
<dbReference type="EC" id="2.3.1.1" evidence="3"/>
<dbReference type="Pfam" id="PF00696">
    <property type="entry name" value="AA_kinase"/>
    <property type="match status" value="1"/>
</dbReference>
<dbReference type="PANTHER" id="PTHR30602:SF12">
    <property type="entry name" value="AMINO-ACID ACETYLTRANSFERASE NAGS1, CHLOROPLASTIC-RELATED"/>
    <property type="match status" value="1"/>
</dbReference>
<comment type="caution">
    <text evidence="9">The sequence shown here is derived from an EMBL/GenBank/DDBJ whole genome shotgun (WGS) entry which is preliminary data.</text>
</comment>
<dbReference type="Gene3D" id="3.40.1160.10">
    <property type="entry name" value="Acetylglutamate kinase-like"/>
    <property type="match status" value="1"/>
</dbReference>
<comment type="catalytic activity">
    <reaction evidence="6">
        <text>L-glutamate + acetyl-CoA = N-acetyl-L-glutamate + CoA + H(+)</text>
        <dbReference type="Rhea" id="RHEA:24292"/>
        <dbReference type="ChEBI" id="CHEBI:15378"/>
        <dbReference type="ChEBI" id="CHEBI:29985"/>
        <dbReference type="ChEBI" id="CHEBI:44337"/>
        <dbReference type="ChEBI" id="CHEBI:57287"/>
        <dbReference type="ChEBI" id="CHEBI:57288"/>
        <dbReference type="EC" id="2.3.1.1"/>
    </reaction>
</comment>
<dbReference type="InterPro" id="IPR001048">
    <property type="entry name" value="Asp/Glu/Uridylate_kinase"/>
</dbReference>
<feature type="region of interest" description="Disordered" evidence="7">
    <location>
        <begin position="19"/>
        <end position="67"/>
    </location>
</feature>
<dbReference type="InterPro" id="IPR000182">
    <property type="entry name" value="GNAT_dom"/>
</dbReference>
<dbReference type="PROSITE" id="PS51186">
    <property type="entry name" value="GNAT"/>
    <property type="match status" value="1"/>
</dbReference>
<evidence type="ECO:0000256" key="7">
    <source>
        <dbReference type="SAM" id="MobiDB-lite"/>
    </source>
</evidence>
<dbReference type="EMBL" id="JALJOS010000003">
    <property type="protein sequence ID" value="KAK9841680.1"/>
    <property type="molecule type" value="Genomic_DNA"/>
</dbReference>
<keyword evidence="5" id="KW-0012">Acyltransferase</keyword>
<sequence length="612" mass="67498">MRGAVGVGRGLVFQPCLCSTQPSSGRPPRPQAVQSQAAEASEAPAWQHAPRYTPVQRADAPPQRLTLPAERPLGSWEAYRDPLIETIDEPTHADPNSQSEDRIDPEHLPQFVRFFRHASPYIEGHRGRTFVVVIPGAVIARQRLYYALLEDLTVLNGLGIKLVLVLGASQQIDLQLLKRGLEPHYKNGYRITDADTMLAVMEAAGATRTEMEANLSKALAVPMLRRHARSSVDSQQTVNYSPPVRVISGNYVTGMRRGIVDGVDFGATGKVRGVQVDAIQQQLDLGHVVLLSHLAYSVAGEVLNCNAYDVGTRAAIELQADKLLCLTLDEVSHLRLPQWLPLPEARQLLLEHITACRDDDECNIDIANRTIGDKELQRVELDMDSWQALHFPSAVLAAVVSVKKGVKRAHLVDARVDGGLLLELYTRDGAGTMVSADFYEGIRAAGPQDLQAIQELLQPLQDAGIMAPRSRGQLLSELACFTVVERDSKVLACCLLHDLGSAEDGIHCGEVAAFCVHPSYRGTGRGDSLLDYVEQIARQQGIERLMLLTTRTADWFQQRAFTLEGPAHSSCLLPPDRRARVNAARNSRLYTKRLHQLDEYERQSPAGRRIGF</sequence>
<feature type="compositionally biased region" description="Low complexity" evidence="7">
    <location>
        <begin position="31"/>
        <end position="49"/>
    </location>
</feature>
<dbReference type="HAMAP" id="MF_01105">
    <property type="entry name" value="N_acetyl_glu_synth"/>
    <property type="match status" value="1"/>
</dbReference>
<keyword evidence="4" id="KW-0808">Transferase</keyword>
<feature type="domain" description="N-acetyltransferase" evidence="8">
    <location>
        <begin position="440"/>
        <end position="612"/>
    </location>
</feature>
<dbReference type="InterPro" id="IPR016181">
    <property type="entry name" value="Acyl_CoA_acyltransferase"/>
</dbReference>
<dbReference type="GO" id="GO:0006526">
    <property type="term" value="P:L-arginine biosynthetic process"/>
    <property type="evidence" value="ECO:0007669"/>
    <property type="project" value="InterPro"/>
</dbReference>
<organism evidence="9 10">
    <name type="scientific">Apatococcus lobatus</name>
    <dbReference type="NCBI Taxonomy" id="904363"/>
    <lineage>
        <taxon>Eukaryota</taxon>
        <taxon>Viridiplantae</taxon>
        <taxon>Chlorophyta</taxon>
        <taxon>core chlorophytes</taxon>
        <taxon>Trebouxiophyceae</taxon>
        <taxon>Chlorellales</taxon>
        <taxon>Chlorellaceae</taxon>
        <taxon>Apatococcus</taxon>
    </lineage>
</organism>
<dbReference type="SUPFAM" id="SSF53633">
    <property type="entry name" value="Carbamate kinase-like"/>
    <property type="match status" value="1"/>
</dbReference>
<proteinExistence type="inferred from homology"/>
<dbReference type="SUPFAM" id="SSF55729">
    <property type="entry name" value="Acyl-CoA N-acyltransferases (Nat)"/>
    <property type="match status" value="1"/>
</dbReference>
<evidence type="ECO:0000256" key="2">
    <source>
        <dbReference type="ARBA" id="ARBA00009145"/>
    </source>
</evidence>
<evidence type="ECO:0000313" key="9">
    <source>
        <dbReference type="EMBL" id="KAK9841680.1"/>
    </source>
</evidence>
<comment type="pathway">
    <text evidence="1">Amino-acid biosynthesis; L-arginine biosynthesis; N(2)-acetyl-L-ornithine from L-glutamate: step 1/4.</text>
</comment>
<evidence type="ECO:0000256" key="4">
    <source>
        <dbReference type="ARBA" id="ARBA00022679"/>
    </source>
</evidence>
<evidence type="ECO:0000256" key="6">
    <source>
        <dbReference type="ARBA" id="ARBA00048372"/>
    </source>
</evidence>
<evidence type="ECO:0000256" key="1">
    <source>
        <dbReference type="ARBA" id="ARBA00004925"/>
    </source>
</evidence>
<evidence type="ECO:0000313" key="10">
    <source>
        <dbReference type="Proteomes" id="UP001438707"/>
    </source>
</evidence>
<dbReference type="Gene3D" id="3.40.630.30">
    <property type="match status" value="1"/>
</dbReference>
<dbReference type="Proteomes" id="UP001438707">
    <property type="component" value="Unassembled WGS sequence"/>
</dbReference>
<evidence type="ECO:0000259" key="8">
    <source>
        <dbReference type="PROSITE" id="PS51186"/>
    </source>
</evidence>
<gene>
    <name evidence="9" type="ORF">WJX74_009993</name>
</gene>